<comment type="caution">
    <text evidence="1">The sequence shown here is derived from an EMBL/GenBank/DDBJ whole genome shotgun (WGS) entry which is preliminary data.</text>
</comment>
<dbReference type="Gene3D" id="2.40.160.20">
    <property type="match status" value="1"/>
</dbReference>
<name>A0AAE0K0W7_9PEZI</name>
<feature type="non-terminal residue" evidence="1">
    <location>
        <position position="1"/>
    </location>
</feature>
<reference evidence="1" key="1">
    <citation type="journal article" date="2023" name="Mol. Phylogenet. Evol.">
        <title>Genome-scale phylogeny and comparative genomics of the fungal order Sordariales.</title>
        <authorList>
            <person name="Hensen N."/>
            <person name="Bonometti L."/>
            <person name="Westerberg I."/>
            <person name="Brannstrom I.O."/>
            <person name="Guillou S."/>
            <person name="Cros-Aarteil S."/>
            <person name="Calhoun S."/>
            <person name="Haridas S."/>
            <person name="Kuo A."/>
            <person name="Mondo S."/>
            <person name="Pangilinan J."/>
            <person name="Riley R."/>
            <person name="LaButti K."/>
            <person name="Andreopoulos B."/>
            <person name="Lipzen A."/>
            <person name="Chen C."/>
            <person name="Yan M."/>
            <person name="Daum C."/>
            <person name="Ng V."/>
            <person name="Clum A."/>
            <person name="Steindorff A."/>
            <person name="Ohm R.A."/>
            <person name="Martin F."/>
            <person name="Silar P."/>
            <person name="Natvig D.O."/>
            <person name="Lalanne C."/>
            <person name="Gautier V."/>
            <person name="Ament-Velasquez S.L."/>
            <person name="Kruys A."/>
            <person name="Hutchinson M.I."/>
            <person name="Powell A.J."/>
            <person name="Barry K."/>
            <person name="Miller A.N."/>
            <person name="Grigoriev I.V."/>
            <person name="Debuchy R."/>
            <person name="Gladieux P."/>
            <person name="Hiltunen Thoren M."/>
            <person name="Johannesson H."/>
        </authorList>
    </citation>
    <scope>NUCLEOTIDE SEQUENCE</scope>
    <source>
        <strain evidence="1">CBS 232.78</strain>
    </source>
</reference>
<evidence type="ECO:0000313" key="1">
    <source>
        <dbReference type="EMBL" id="KAK3367909.1"/>
    </source>
</evidence>
<keyword evidence="2" id="KW-1185">Reference proteome</keyword>
<reference evidence="1" key="2">
    <citation type="submission" date="2023-06" db="EMBL/GenBank/DDBJ databases">
        <authorList>
            <consortium name="Lawrence Berkeley National Laboratory"/>
            <person name="Haridas S."/>
            <person name="Hensen N."/>
            <person name="Bonometti L."/>
            <person name="Westerberg I."/>
            <person name="Brannstrom I.O."/>
            <person name="Guillou S."/>
            <person name="Cros-Aarteil S."/>
            <person name="Calhoun S."/>
            <person name="Kuo A."/>
            <person name="Mondo S."/>
            <person name="Pangilinan J."/>
            <person name="Riley R."/>
            <person name="LaButti K."/>
            <person name="Andreopoulos B."/>
            <person name="Lipzen A."/>
            <person name="Chen C."/>
            <person name="Yanf M."/>
            <person name="Daum C."/>
            <person name="Ng V."/>
            <person name="Clum A."/>
            <person name="Steindorff A."/>
            <person name="Ohm R."/>
            <person name="Martin F."/>
            <person name="Silar P."/>
            <person name="Natvig D."/>
            <person name="Lalanne C."/>
            <person name="Gautier V."/>
            <person name="Ament-velasquez S.L."/>
            <person name="Kruys A."/>
            <person name="Hutchinson M.I."/>
            <person name="Powell A.J."/>
            <person name="Barry K."/>
            <person name="Miller A.N."/>
            <person name="Grigoriev I.V."/>
            <person name="Debuchy R."/>
            <person name="Gladieux P."/>
            <person name="Thoren M.H."/>
            <person name="Johannesson H."/>
        </authorList>
    </citation>
    <scope>NUCLEOTIDE SEQUENCE</scope>
    <source>
        <strain evidence="1">CBS 232.78</strain>
    </source>
</reference>
<gene>
    <name evidence="1" type="ORF">B0H63DRAFT_379075</name>
</gene>
<organism evidence="1 2">
    <name type="scientific">Podospora didyma</name>
    <dbReference type="NCBI Taxonomy" id="330526"/>
    <lineage>
        <taxon>Eukaryota</taxon>
        <taxon>Fungi</taxon>
        <taxon>Dikarya</taxon>
        <taxon>Ascomycota</taxon>
        <taxon>Pezizomycotina</taxon>
        <taxon>Sordariomycetes</taxon>
        <taxon>Sordariomycetidae</taxon>
        <taxon>Sordariales</taxon>
        <taxon>Podosporaceae</taxon>
        <taxon>Podospora</taxon>
    </lineage>
</organism>
<feature type="non-terminal residue" evidence="1">
    <location>
        <position position="144"/>
    </location>
</feature>
<accession>A0AAE0K0W7</accession>
<dbReference type="Pfam" id="PF11578">
    <property type="entry name" value="DUF3237"/>
    <property type="match status" value="1"/>
</dbReference>
<dbReference type="InterPro" id="IPR020915">
    <property type="entry name" value="UPF0311"/>
</dbReference>
<dbReference type="AlphaFoldDB" id="A0AAE0K0W7"/>
<proteinExistence type="predicted"/>
<dbReference type="EMBL" id="JAULSW010000011">
    <property type="protein sequence ID" value="KAK3367909.1"/>
    <property type="molecule type" value="Genomic_DNA"/>
</dbReference>
<protein>
    <submittedName>
        <fullName evidence="1">Uncharacterized protein</fullName>
    </submittedName>
</protein>
<evidence type="ECO:0000313" key="2">
    <source>
        <dbReference type="Proteomes" id="UP001285441"/>
    </source>
</evidence>
<dbReference type="PANTHER" id="PTHR37315:SF1">
    <property type="entry name" value="UPF0311 PROTEIN BLR7842"/>
    <property type="match status" value="1"/>
</dbReference>
<dbReference type="PANTHER" id="PTHR37315">
    <property type="entry name" value="UPF0311 PROTEIN BLR7842"/>
    <property type="match status" value="1"/>
</dbReference>
<sequence>AKPPCPPALKHLATLNITLAPPIPVGPGPRGIRNIYTITGGDFKGASLSGTIPPFGGDWGLTDPSTGVFSADTRFQFHTSDGADIFVFTNGPQQPEGVLHVRVAFETGHPTYYWLNNIAAVGIVEIGPGIRNLTINTWQILSPK</sequence>
<dbReference type="Proteomes" id="UP001285441">
    <property type="component" value="Unassembled WGS sequence"/>
</dbReference>